<evidence type="ECO:0000313" key="2">
    <source>
        <dbReference type="Proteomes" id="UP000468388"/>
    </source>
</evidence>
<dbReference type="EMBL" id="WRXO01000003">
    <property type="protein sequence ID" value="MVT41690.1"/>
    <property type="molecule type" value="Genomic_DNA"/>
</dbReference>
<keyword evidence="2" id="KW-1185">Reference proteome</keyword>
<organism evidence="1 2">
    <name type="scientific">Chitinophaga oryziterrae</name>
    <dbReference type="NCBI Taxonomy" id="1031224"/>
    <lineage>
        <taxon>Bacteria</taxon>
        <taxon>Pseudomonadati</taxon>
        <taxon>Bacteroidota</taxon>
        <taxon>Chitinophagia</taxon>
        <taxon>Chitinophagales</taxon>
        <taxon>Chitinophagaceae</taxon>
        <taxon>Chitinophaga</taxon>
    </lineage>
</organism>
<dbReference type="OrthoDB" id="7596925at2"/>
<dbReference type="RefSeq" id="WP_157300321.1">
    <property type="nucleotide sequence ID" value="NZ_BAAAZB010000006.1"/>
</dbReference>
<reference evidence="1 2" key="1">
    <citation type="submission" date="2019-12" db="EMBL/GenBank/DDBJ databases">
        <title>The draft genomic sequence of strain Chitinophaga oryziterrae JCM 16595.</title>
        <authorList>
            <person name="Zhang X."/>
        </authorList>
    </citation>
    <scope>NUCLEOTIDE SEQUENCE [LARGE SCALE GENOMIC DNA]</scope>
    <source>
        <strain evidence="1 2">JCM 16595</strain>
    </source>
</reference>
<dbReference type="Proteomes" id="UP000468388">
    <property type="component" value="Unassembled WGS sequence"/>
</dbReference>
<accession>A0A6N8J8X9</accession>
<comment type="caution">
    <text evidence="1">The sequence shown here is derived from an EMBL/GenBank/DDBJ whole genome shotgun (WGS) entry which is preliminary data.</text>
</comment>
<evidence type="ECO:0000313" key="1">
    <source>
        <dbReference type="EMBL" id="MVT41690.1"/>
    </source>
</evidence>
<proteinExistence type="predicted"/>
<gene>
    <name evidence="1" type="ORF">GO495_13965</name>
</gene>
<protein>
    <submittedName>
        <fullName evidence="1">Uncharacterized protein</fullName>
    </submittedName>
</protein>
<name>A0A6N8J8X9_9BACT</name>
<sequence>MEIYTFFMEFRGGTYISQIYAERLSDAVKLWGEKLDTNDIKHLGNSGKNELLGELKDIELTVIRTVKNVWFFCLSIRKGFITVNVVKTSQIESKNDLSK</sequence>
<dbReference type="AlphaFoldDB" id="A0A6N8J8X9"/>